<feature type="transmembrane region" description="Helical" evidence="13">
    <location>
        <begin position="246"/>
        <end position="267"/>
    </location>
</feature>
<comment type="pathway">
    <text evidence="2 13">Glycolipid biosynthesis; glycosylphosphatidylinositol-anchor biosynthesis.</text>
</comment>
<dbReference type="PANTHER" id="PTHR12886">
    <property type="entry name" value="PIG-M MANNOSYLTRANSFERASE"/>
    <property type="match status" value="1"/>
</dbReference>
<dbReference type="EC" id="2.4.1.-" evidence="13"/>
<keyword evidence="7 13" id="KW-0808">Transferase</keyword>
<dbReference type="Proteomes" id="UP000249497">
    <property type="component" value="Unassembled WGS sequence"/>
</dbReference>
<feature type="transmembrane region" description="Helical" evidence="13">
    <location>
        <begin position="168"/>
        <end position="196"/>
    </location>
</feature>
<keyword evidence="6 13" id="KW-0328">Glycosyltransferase</keyword>
<feature type="transmembrane region" description="Helical" evidence="13">
    <location>
        <begin position="453"/>
        <end position="476"/>
    </location>
</feature>
<evidence type="ECO:0000256" key="11">
    <source>
        <dbReference type="ARBA" id="ARBA00023136"/>
    </source>
</evidence>
<gene>
    <name evidence="15" type="ORF">BO86DRAFT_383726</name>
</gene>
<dbReference type="EMBL" id="KZ824865">
    <property type="protein sequence ID" value="RAH76538.1"/>
    <property type="molecule type" value="Genomic_DNA"/>
</dbReference>
<keyword evidence="8 13" id="KW-0812">Transmembrane</keyword>
<evidence type="ECO:0000256" key="5">
    <source>
        <dbReference type="ARBA" id="ARBA00022502"/>
    </source>
</evidence>
<evidence type="ECO:0000256" key="7">
    <source>
        <dbReference type="ARBA" id="ARBA00022679"/>
    </source>
</evidence>
<reference evidence="15 16" key="1">
    <citation type="submission" date="2018-02" db="EMBL/GenBank/DDBJ databases">
        <title>The genomes of Aspergillus section Nigri reveals drivers in fungal speciation.</title>
        <authorList>
            <consortium name="DOE Joint Genome Institute"/>
            <person name="Vesth T.C."/>
            <person name="Nybo J."/>
            <person name="Theobald S."/>
            <person name="Brandl J."/>
            <person name="Frisvad J.C."/>
            <person name="Nielsen K.F."/>
            <person name="Lyhne E.K."/>
            <person name="Kogle M.E."/>
            <person name="Kuo A."/>
            <person name="Riley R."/>
            <person name="Clum A."/>
            <person name="Nolan M."/>
            <person name="Lipzen A."/>
            <person name="Salamov A."/>
            <person name="Henrissat B."/>
            <person name="Wiebenga A."/>
            <person name="De vries R.P."/>
            <person name="Grigoriev I.V."/>
            <person name="Mortensen U.H."/>
            <person name="Andersen M.R."/>
            <person name="Baker S.E."/>
        </authorList>
    </citation>
    <scope>NUCLEOTIDE SEQUENCE [LARGE SCALE GENOMIC DNA]</scope>
    <source>
        <strain evidence="15 16">CBS 114.51</strain>
    </source>
</reference>
<dbReference type="Pfam" id="PF05007">
    <property type="entry name" value="Mannosyl_trans"/>
    <property type="match status" value="2"/>
</dbReference>
<evidence type="ECO:0000256" key="8">
    <source>
        <dbReference type="ARBA" id="ARBA00022692"/>
    </source>
</evidence>
<sequence>NTIFTPPIIYPLALLLRLTLLLYGTYQDAHSALKYTDIDYQVFTDAARFTAAGSSPYDRATYRYTPLLAWLLRPTVWAGWFAFGKVVFAVADVAAGWLLARTLVAHRGLREATALRYASVWLLNPMVANISTRGSSEGLLGFLTALLVHLVLGGASSNGRGKERMGRVVAAGIVLGVGVHVKIYPFVYGVSVLLVLDQHQTPQKQPPQIHNQQNPNQKQQQQEQQKKGLGLRLFYYFCKELTPARLTFTTTALLTFLALNALMYHHYGWPFLHHTFLHHLTRVDHRHNFSVYASLLYDSAATAASTSTTSTTSTTGAIAIRASIERWAFLPQLLLSVLVIPLALARKSLTGTMLAQTFAFVAFNKVCTSQYFLWYLIFLPLYLPDSSFVRRPRLGVGALGAWVVAQRGWDAPVLRDDLSSVTGPQDRANHISVCQALWLQQGYNLEFLGRSTFVPGLFVASLGFFAVNVWILGVIVQDIGALEGELR</sequence>
<evidence type="ECO:0000256" key="6">
    <source>
        <dbReference type="ARBA" id="ARBA00022676"/>
    </source>
</evidence>
<dbReference type="InterPro" id="IPR007704">
    <property type="entry name" value="PIG-M"/>
</dbReference>
<evidence type="ECO:0000256" key="9">
    <source>
        <dbReference type="ARBA" id="ARBA00022824"/>
    </source>
</evidence>
<evidence type="ECO:0000256" key="3">
    <source>
        <dbReference type="ARBA" id="ARBA00011071"/>
    </source>
</evidence>
<keyword evidence="5 13" id="KW-0337">GPI-anchor biosynthesis</keyword>
<proteinExistence type="inferred from homology"/>
<organism evidence="15 16">
    <name type="scientific">Aspergillus japonicus CBS 114.51</name>
    <dbReference type="NCBI Taxonomy" id="1448312"/>
    <lineage>
        <taxon>Eukaryota</taxon>
        <taxon>Fungi</taxon>
        <taxon>Dikarya</taxon>
        <taxon>Ascomycota</taxon>
        <taxon>Pezizomycotina</taxon>
        <taxon>Eurotiomycetes</taxon>
        <taxon>Eurotiomycetidae</taxon>
        <taxon>Eurotiales</taxon>
        <taxon>Aspergillaceae</taxon>
        <taxon>Aspergillus</taxon>
        <taxon>Aspergillus subgen. Circumdati</taxon>
    </lineage>
</organism>
<evidence type="ECO:0000256" key="4">
    <source>
        <dbReference type="ARBA" id="ARBA00013797"/>
    </source>
</evidence>
<comment type="function">
    <text evidence="12 13">Mannosyltransferase involved in glycosylphosphatidylinositol-anchor biosynthesis. Transfers the first alpha-1,4-mannose to GlcN-acyl-PI during GPI precursor assembly. Required for cell wall integrity.</text>
</comment>
<evidence type="ECO:0000256" key="1">
    <source>
        <dbReference type="ARBA" id="ARBA00004477"/>
    </source>
</evidence>
<accession>A0A8T8WL16</accession>
<feature type="transmembrane region" description="Helical" evidence="13">
    <location>
        <begin position="77"/>
        <end position="100"/>
    </location>
</feature>
<dbReference type="GO" id="GO:0006506">
    <property type="term" value="P:GPI anchor biosynthetic process"/>
    <property type="evidence" value="ECO:0007669"/>
    <property type="project" value="UniProtKB-KW"/>
</dbReference>
<dbReference type="AlphaFoldDB" id="A0A8T8WL16"/>
<protein>
    <recommendedName>
        <fullName evidence="4 13">GPI mannosyltransferase 1</fullName>
        <ecNumber evidence="13">2.4.1.-</ecNumber>
    </recommendedName>
    <alternativeName>
        <fullName evidence="13">GPI mannosyltransferase I</fullName>
    </alternativeName>
</protein>
<dbReference type="GeneID" id="37174546"/>
<evidence type="ECO:0000256" key="2">
    <source>
        <dbReference type="ARBA" id="ARBA00004687"/>
    </source>
</evidence>
<dbReference type="GO" id="GO:0004376">
    <property type="term" value="F:GPI mannosyltransferase activity"/>
    <property type="evidence" value="ECO:0007669"/>
    <property type="project" value="InterPro"/>
</dbReference>
<feature type="transmembrane region" description="Helical" evidence="13">
    <location>
        <begin position="357"/>
        <end position="383"/>
    </location>
</feature>
<keyword evidence="16" id="KW-1185">Reference proteome</keyword>
<dbReference type="OrthoDB" id="1741594at2759"/>
<feature type="region of interest" description="Disordered" evidence="14">
    <location>
        <begin position="203"/>
        <end position="223"/>
    </location>
</feature>
<dbReference type="PANTHER" id="PTHR12886:SF0">
    <property type="entry name" value="GPI MANNOSYLTRANSFERASE 1"/>
    <property type="match status" value="1"/>
</dbReference>
<feature type="non-terminal residue" evidence="15">
    <location>
        <position position="1"/>
    </location>
</feature>
<keyword evidence="9 13" id="KW-0256">Endoplasmic reticulum</keyword>
<dbReference type="GO" id="GO:0051751">
    <property type="term" value="F:alpha-1,4-mannosyltransferase activity"/>
    <property type="evidence" value="ECO:0007669"/>
    <property type="project" value="InterPro"/>
</dbReference>
<dbReference type="GO" id="GO:1990529">
    <property type="term" value="C:glycosylphosphatidylinositol-mannosyltransferase I complex"/>
    <property type="evidence" value="ECO:0007669"/>
    <property type="project" value="TreeGrafter"/>
</dbReference>
<evidence type="ECO:0000256" key="10">
    <source>
        <dbReference type="ARBA" id="ARBA00022989"/>
    </source>
</evidence>
<evidence type="ECO:0000256" key="13">
    <source>
        <dbReference type="RuleBase" id="RU365064"/>
    </source>
</evidence>
<evidence type="ECO:0000256" key="14">
    <source>
        <dbReference type="SAM" id="MobiDB-lite"/>
    </source>
</evidence>
<feature type="transmembrane region" description="Helical" evidence="13">
    <location>
        <begin position="327"/>
        <end position="345"/>
    </location>
</feature>
<evidence type="ECO:0000313" key="16">
    <source>
        <dbReference type="Proteomes" id="UP000249497"/>
    </source>
</evidence>
<dbReference type="RefSeq" id="XP_025522432.1">
    <property type="nucleotide sequence ID" value="XM_025670854.1"/>
</dbReference>
<keyword evidence="11 13" id="KW-0472">Membrane</keyword>
<comment type="similarity">
    <text evidence="3 13">Belongs to the PIGM family.</text>
</comment>
<evidence type="ECO:0000313" key="15">
    <source>
        <dbReference type="EMBL" id="RAH76538.1"/>
    </source>
</evidence>
<keyword evidence="10 13" id="KW-1133">Transmembrane helix</keyword>
<evidence type="ECO:0000256" key="12">
    <source>
        <dbReference type="ARBA" id="ARBA00025399"/>
    </source>
</evidence>
<feature type="transmembrane region" description="Helical" evidence="13">
    <location>
        <begin position="139"/>
        <end position="156"/>
    </location>
</feature>
<dbReference type="GO" id="GO:0005789">
    <property type="term" value="C:endoplasmic reticulum membrane"/>
    <property type="evidence" value="ECO:0007669"/>
    <property type="project" value="UniProtKB-SubCell"/>
</dbReference>
<comment type="subcellular location">
    <subcellularLocation>
        <location evidence="1 13">Endoplasmic reticulum membrane</location>
        <topology evidence="1 13">Multi-pass membrane protein</topology>
    </subcellularLocation>
</comment>
<name>A0A8T8WL16_ASPJA</name>
<feature type="transmembrane region" description="Helical" evidence="13">
    <location>
        <begin position="7"/>
        <end position="26"/>
    </location>
</feature>